<dbReference type="Proteomes" id="UP000248314">
    <property type="component" value="Unassembled WGS sequence"/>
</dbReference>
<organism evidence="1 2">
    <name type="scientific">Hoylesella shahii DSM 15611 = JCM 12083</name>
    <dbReference type="NCBI Taxonomy" id="1122991"/>
    <lineage>
        <taxon>Bacteria</taxon>
        <taxon>Pseudomonadati</taxon>
        <taxon>Bacteroidota</taxon>
        <taxon>Bacteroidia</taxon>
        <taxon>Bacteroidales</taxon>
        <taxon>Prevotellaceae</taxon>
        <taxon>Hoylesella</taxon>
    </lineage>
</organism>
<accession>A0A318HRX5</accession>
<gene>
    <name evidence="1" type="ORF">EJ73_01928</name>
</gene>
<reference evidence="1 2" key="1">
    <citation type="submission" date="2018-05" db="EMBL/GenBank/DDBJ databases">
        <title>Genomic Encyclopedia of Type Strains, Phase I: the one thousand microbial genomes (KMG-I) project.</title>
        <authorList>
            <person name="Kyrpides N."/>
        </authorList>
    </citation>
    <scope>NUCLEOTIDE SEQUENCE [LARGE SCALE GENOMIC DNA]</scope>
    <source>
        <strain evidence="1 2">DSM 15611</strain>
    </source>
</reference>
<comment type="caution">
    <text evidence="1">The sequence shown here is derived from an EMBL/GenBank/DDBJ whole genome shotgun (WGS) entry which is preliminary data.</text>
</comment>
<dbReference type="OrthoDB" id="1082604at2"/>
<evidence type="ECO:0000313" key="2">
    <source>
        <dbReference type="Proteomes" id="UP000248314"/>
    </source>
</evidence>
<name>A0A318HRX5_9BACT</name>
<protein>
    <submittedName>
        <fullName evidence="1">Uncharacterized protein</fullName>
    </submittedName>
</protein>
<dbReference type="AlphaFoldDB" id="A0A318HRX5"/>
<dbReference type="STRING" id="1122991.GCA_000613445_01751"/>
<proteinExistence type="predicted"/>
<dbReference type="EMBL" id="QJJX01000023">
    <property type="protein sequence ID" value="PXX21158.1"/>
    <property type="molecule type" value="Genomic_DNA"/>
</dbReference>
<dbReference type="RefSeq" id="WP_025816084.1">
    <property type="nucleotide sequence ID" value="NZ_BAIZ01000018.1"/>
</dbReference>
<keyword evidence="2" id="KW-1185">Reference proteome</keyword>
<evidence type="ECO:0000313" key="1">
    <source>
        <dbReference type="EMBL" id="PXX21158.1"/>
    </source>
</evidence>
<sequence>MERQKRYAGNKIVYNDQTIKNGVVTVVQSTVISYLPLCGEEANTIWLGGEIAIKQNESGGLQAFHNGVLLE</sequence>